<dbReference type="EMBL" id="JAINVZ010000025">
    <property type="protein sequence ID" value="MBY8888503.1"/>
    <property type="molecule type" value="Genomic_DNA"/>
</dbReference>
<proteinExistence type="predicted"/>
<evidence type="ECO:0000256" key="2">
    <source>
        <dbReference type="SAM" id="SignalP"/>
    </source>
</evidence>
<feature type="signal peptide" evidence="2">
    <location>
        <begin position="1"/>
        <end position="20"/>
    </location>
</feature>
<keyword evidence="4" id="KW-1185">Reference proteome</keyword>
<comment type="caution">
    <text evidence="3">The sequence shown here is derived from an EMBL/GenBank/DDBJ whole genome shotgun (WGS) entry which is preliminary data.</text>
</comment>
<sequence>MNKRLAAALCCAATATLALAGCGSSDNKTDDYAKSVCDQVQPQRQKIQNADNDIASVSSSGASPSQVQSTDSTAFGQISDAYKALASGIQDAGAPPVGNGAALQKNAVDQLNAISGAYADLKKKVGGLDASDQAKFAQGLGSIPNQVTTLSKNGDDALAKLQADGIGQAMAKQPGCQKATTAPTLAPSPDASGSGGPGASTAPSGSAKPSGSTKPSASSSTSVKPSSSASSQS</sequence>
<feature type="region of interest" description="Disordered" evidence="1">
    <location>
        <begin position="171"/>
        <end position="233"/>
    </location>
</feature>
<protein>
    <submittedName>
        <fullName evidence="3">Small secreted protein</fullName>
    </submittedName>
</protein>
<keyword evidence="2" id="KW-0732">Signal</keyword>
<reference evidence="3 4" key="1">
    <citation type="submission" date="2021-08" db="EMBL/GenBank/DDBJ databases">
        <title>Streptomyces sp. PTM05 isolated from lichen.</title>
        <authorList>
            <person name="Somphong A."/>
            <person name="Phongsopitanun W."/>
            <person name="Tanasupawat S."/>
        </authorList>
    </citation>
    <scope>NUCLEOTIDE SEQUENCE [LARGE SCALE GENOMIC DNA]</scope>
    <source>
        <strain evidence="3 4">Ptm05</strain>
    </source>
</reference>
<gene>
    <name evidence="3" type="ORF">K7472_27210</name>
</gene>
<dbReference type="PROSITE" id="PS51257">
    <property type="entry name" value="PROKAR_LIPOPROTEIN"/>
    <property type="match status" value="1"/>
</dbReference>
<evidence type="ECO:0000313" key="3">
    <source>
        <dbReference type="EMBL" id="MBY8888503.1"/>
    </source>
</evidence>
<feature type="compositionally biased region" description="Low complexity" evidence="1">
    <location>
        <begin position="55"/>
        <end position="69"/>
    </location>
</feature>
<feature type="chain" id="PRO_5046426521" evidence="2">
    <location>
        <begin position="21"/>
        <end position="233"/>
    </location>
</feature>
<accession>A0ABS7QZ59</accession>
<feature type="region of interest" description="Disordered" evidence="1">
    <location>
        <begin position="43"/>
        <end position="70"/>
    </location>
</feature>
<evidence type="ECO:0000256" key="1">
    <source>
        <dbReference type="SAM" id="MobiDB-lite"/>
    </source>
</evidence>
<organism evidence="3 4">
    <name type="scientific">Streptantibioticus parmotrematis</name>
    <dbReference type="NCBI Taxonomy" id="2873249"/>
    <lineage>
        <taxon>Bacteria</taxon>
        <taxon>Bacillati</taxon>
        <taxon>Actinomycetota</taxon>
        <taxon>Actinomycetes</taxon>
        <taxon>Kitasatosporales</taxon>
        <taxon>Streptomycetaceae</taxon>
        <taxon>Streptantibioticus</taxon>
    </lineage>
</organism>
<name>A0ABS7QZ59_9ACTN</name>
<feature type="compositionally biased region" description="Low complexity" evidence="1">
    <location>
        <begin position="199"/>
        <end position="233"/>
    </location>
</feature>
<dbReference type="Proteomes" id="UP001198565">
    <property type="component" value="Unassembled WGS sequence"/>
</dbReference>
<evidence type="ECO:0000313" key="4">
    <source>
        <dbReference type="Proteomes" id="UP001198565"/>
    </source>
</evidence>